<feature type="transmembrane region" description="Helical" evidence="2">
    <location>
        <begin position="88"/>
        <end position="109"/>
    </location>
</feature>
<proteinExistence type="predicted"/>
<keyword evidence="4" id="KW-1185">Reference proteome</keyword>
<organism evidence="3 4">
    <name type="scientific">Lacunisphaera limnophila</name>
    <dbReference type="NCBI Taxonomy" id="1838286"/>
    <lineage>
        <taxon>Bacteria</taxon>
        <taxon>Pseudomonadati</taxon>
        <taxon>Verrucomicrobiota</taxon>
        <taxon>Opitutia</taxon>
        <taxon>Opitutales</taxon>
        <taxon>Opitutaceae</taxon>
        <taxon>Lacunisphaera</taxon>
    </lineage>
</organism>
<dbReference type="STRING" id="1838286.Verru16b_01527"/>
<evidence type="ECO:0000256" key="1">
    <source>
        <dbReference type="SAM" id="MobiDB-lite"/>
    </source>
</evidence>
<keyword evidence="2" id="KW-0812">Transmembrane</keyword>
<dbReference type="RefSeq" id="WP_069961711.1">
    <property type="nucleotide sequence ID" value="NZ_CP016094.1"/>
</dbReference>
<keyword evidence="2" id="KW-1133">Transmembrane helix</keyword>
<reference evidence="3 4" key="1">
    <citation type="submission" date="2016-06" db="EMBL/GenBank/DDBJ databases">
        <title>Three novel species with peptidoglycan cell walls form the new genus Lacunisphaera gen. nov. in the family Opitutaceae of the verrucomicrobial subdivision 4.</title>
        <authorList>
            <person name="Rast P."/>
            <person name="Gloeckner I."/>
            <person name="Jogler M."/>
            <person name="Boedeker C."/>
            <person name="Jeske O."/>
            <person name="Wiegand S."/>
            <person name="Reinhardt R."/>
            <person name="Schumann P."/>
            <person name="Rohde M."/>
            <person name="Spring S."/>
            <person name="Gloeckner F.O."/>
            <person name="Jogler C."/>
        </authorList>
    </citation>
    <scope>NUCLEOTIDE SEQUENCE [LARGE SCALE GENOMIC DNA]</scope>
    <source>
        <strain evidence="3 4">IG16b</strain>
    </source>
</reference>
<keyword evidence="2" id="KW-0472">Membrane</keyword>
<evidence type="ECO:0000313" key="3">
    <source>
        <dbReference type="EMBL" id="AOS44465.1"/>
    </source>
</evidence>
<evidence type="ECO:0000256" key="2">
    <source>
        <dbReference type="SAM" id="Phobius"/>
    </source>
</evidence>
<protein>
    <submittedName>
        <fullName evidence="3">Uncharacterized protein</fullName>
    </submittedName>
</protein>
<feature type="region of interest" description="Disordered" evidence="1">
    <location>
        <begin position="1"/>
        <end position="57"/>
    </location>
</feature>
<feature type="compositionally biased region" description="Low complexity" evidence="1">
    <location>
        <begin position="10"/>
        <end position="54"/>
    </location>
</feature>
<dbReference type="AlphaFoldDB" id="A0A1D8AU93"/>
<evidence type="ECO:0000313" key="4">
    <source>
        <dbReference type="Proteomes" id="UP000095228"/>
    </source>
</evidence>
<dbReference type="KEGG" id="obg:Verru16b_01527"/>
<gene>
    <name evidence="3" type="ORF">Verru16b_01527</name>
</gene>
<dbReference type="EMBL" id="CP016094">
    <property type="protein sequence ID" value="AOS44465.1"/>
    <property type="molecule type" value="Genomic_DNA"/>
</dbReference>
<dbReference type="OrthoDB" id="200435at2"/>
<name>A0A1D8AU93_9BACT</name>
<feature type="compositionally biased region" description="Polar residues" evidence="1">
    <location>
        <begin position="190"/>
        <end position="204"/>
    </location>
</feature>
<dbReference type="Proteomes" id="UP000095228">
    <property type="component" value="Chromosome"/>
</dbReference>
<accession>A0A1D8AU93</accession>
<feature type="compositionally biased region" description="Low complexity" evidence="1">
    <location>
        <begin position="213"/>
        <end position="228"/>
    </location>
</feature>
<feature type="region of interest" description="Disordered" evidence="1">
    <location>
        <begin position="190"/>
        <end position="236"/>
    </location>
</feature>
<sequence>MSESEKDPAADQPAPLPDASVTPADSQPQATPATPAAPTTPADPAAPAAPAADAPKPPAPVLTPIDYAMPQSKSFIPSPALIKNLGCIFKMLFGFTVLLILGYVMLMALNPKARQWALQGSQPGSAGAGADTFGSGAAGSGLGGGRGPTPFKAVNQILAIPAQALGKTDDVVKANNARAGLLDGMIAQEENQAKGTAPGSSSRPAYNPFASDAAKAGPAAPGKAAKPGEPLSPEDERAANAARLLALQERQAAAAAAGTLPPAAPVNAVRATAVAQTVEVLAPVTLPGGIVIRGASPDGTPPPTRTFFYWVVNLTIGAVNPPRVLINGRLVHEKQEISIPQGITLSQLDSAHRLLVFQDKTGAIVTRSY</sequence>